<feature type="region of interest" description="Disordered" evidence="4">
    <location>
        <begin position="38"/>
        <end position="94"/>
    </location>
</feature>
<keyword evidence="8" id="KW-1185">Reference proteome</keyword>
<dbReference type="Gene3D" id="3.30.110.10">
    <property type="entry name" value="Translation initiation factor 3 (IF-3), C-terminal domain"/>
    <property type="match status" value="1"/>
</dbReference>
<evidence type="ECO:0000259" key="5">
    <source>
        <dbReference type="Pfam" id="PF00707"/>
    </source>
</evidence>
<gene>
    <name evidence="7" type="ordered locus">Bathy11g00520</name>
</gene>
<evidence type="ECO:0000313" key="7">
    <source>
        <dbReference type="EMBL" id="CCO18618.1"/>
    </source>
</evidence>
<dbReference type="eggNOG" id="ENOG502QWD8">
    <property type="taxonomic scope" value="Eukaryota"/>
</dbReference>
<dbReference type="PANTHER" id="PTHR10938">
    <property type="entry name" value="TRANSLATION INITIATION FACTOR IF-3"/>
    <property type="match status" value="1"/>
</dbReference>
<feature type="domain" description="Translation initiation factor 3 C-terminal" evidence="5">
    <location>
        <begin position="255"/>
        <end position="342"/>
    </location>
</feature>
<dbReference type="Gene3D" id="3.10.20.80">
    <property type="entry name" value="Translation initiation factor 3 (IF-3), N-terminal domain"/>
    <property type="match status" value="1"/>
</dbReference>
<evidence type="ECO:0000256" key="2">
    <source>
        <dbReference type="ARBA" id="ARBA00022540"/>
    </source>
</evidence>
<dbReference type="AlphaFoldDB" id="K8FAH7"/>
<evidence type="ECO:0000256" key="1">
    <source>
        <dbReference type="ARBA" id="ARBA00005439"/>
    </source>
</evidence>
<dbReference type="Pfam" id="PF05198">
    <property type="entry name" value="IF3_N"/>
    <property type="match status" value="1"/>
</dbReference>
<dbReference type="PANTHER" id="PTHR10938:SF0">
    <property type="entry name" value="TRANSLATION INITIATION FACTOR IF-3, MITOCHONDRIAL"/>
    <property type="match status" value="1"/>
</dbReference>
<evidence type="ECO:0000256" key="4">
    <source>
        <dbReference type="SAM" id="MobiDB-lite"/>
    </source>
</evidence>
<dbReference type="GeneID" id="19012738"/>
<dbReference type="GO" id="GO:0043022">
    <property type="term" value="F:ribosome binding"/>
    <property type="evidence" value="ECO:0007669"/>
    <property type="project" value="TreeGrafter"/>
</dbReference>
<dbReference type="Proteomes" id="UP000198341">
    <property type="component" value="Chromosome 11"/>
</dbReference>
<feature type="compositionally biased region" description="Basic and acidic residues" evidence="4">
    <location>
        <begin position="143"/>
        <end position="156"/>
    </location>
</feature>
<dbReference type="GO" id="GO:0032790">
    <property type="term" value="P:ribosome disassembly"/>
    <property type="evidence" value="ECO:0007669"/>
    <property type="project" value="TreeGrafter"/>
</dbReference>
<protein>
    <submittedName>
        <fullName evidence="7">Translation initiation factor IF-3</fullName>
    </submittedName>
</protein>
<dbReference type="SUPFAM" id="SSF54364">
    <property type="entry name" value="Translation initiation factor IF3, N-terminal domain"/>
    <property type="match status" value="1"/>
</dbReference>
<dbReference type="InterPro" id="IPR036788">
    <property type="entry name" value="T_IF-3_C_sf"/>
</dbReference>
<accession>K8FAH7</accession>
<dbReference type="InterPro" id="IPR036787">
    <property type="entry name" value="T_IF-3_N_sf"/>
</dbReference>
<evidence type="ECO:0000313" key="8">
    <source>
        <dbReference type="Proteomes" id="UP000198341"/>
    </source>
</evidence>
<name>K8FAH7_9CHLO</name>
<evidence type="ECO:0000256" key="3">
    <source>
        <dbReference type="ARBA" id="ARBA00022917"/>
    </source>
</evidence>
<dbReference type="EMBL" id="FO082268">
    <property type="protein sequence ID" value="CCO18618.1"/>
    <property type="molecule type" value="Genomic_DNA"/>
</dbReference>
<feature type="region of interest" description="Disordered" evidence="4">
    <location>
        <begin position="131"/>
        <end position="191"/>
    </location>
</feature>
<dbReference type="Pfam" id="PF00707">
    <property type="entry name" value="IF3_C"/>
    <property type="match status" value="1"/>
</dbReference>
<organism evidence="7 8">
    <name type="scientific">Bathycoccus prasinos</name>
    <dbReference type="NCBI Taxonomy" id="41875"/>
    <lineage>
        <taxon>Eukaryota</taxon>
        <taxon>Viridiplantae</taxon>
        <taxon>Chlorophyta</taxon>
        <taxon>Mamiellophyceae</taxon>
        <taxon>Mamiellales</taxon>
        <taxon>Bathycoccaceae</taxon>
        <taxon>Bathycoccus</taxon>
    </lineage>
</organism>
<dbReference type="STRING" id="41875.K8FAH7"/>
<keyword evidence="2 7" id="KW-0396">Initiation factor</keyword>
<proteinExistence type="inferred from homology"/>
<dbReference type="OrthoDB" id="21573at2759"/>
<keyword evidence="3" id="KW-0648">Protein biosynthesis</keyword>
<dbReference type="GO" id="GO:0003743">
    <property type="term" value="F:translation initiation factor activity"/>
    <property type="evidence" value="ECO:0007669"/>
    <property type="project" value="UniProtKB-KW"/>
</dbReference>
<feature type="compositionally biased region" description="Basic and acidic residues" evidence="4">
    <location>
        <begin position="178"/>
        <end position="191"/>
    </location>
</feature>
<dbReference type="RefSeq" id="XP_007510273.1">
    <property type="nucleotide sequence ID" value="XM_007510211.1"/>
</dbReference>
<dbReference type="InterPro" id="IPR019814">
    <property type="entry name" value="Translation_initiation_fac_3_N"/>
</dbReference>
<reference evidence="7 8" key="1">
    <citation type="submission" date="2011-10" db="EMBL/GenBank/DDBJ databases">
        <authorList>
            <person name="Genoscope - CEA"/>
        </authorList>
    </citation>
    <scope>NUCLEOTIDE SEQUENCE [LARGE SCALE GENOMIC DNA]</scope>
    <source>
        <strain evidence="7 8">RCC 1105</strain>
    </source>
</reference>
<dbReference type="SUPFAM" id="SSF55200">
    <property type="entry name" value="Translation initiation factor IF3, C-terminal domain"/>
    <property type="match status" value="1"/>
</dbReference>
<comment type="similarity">
    <text evidence="1">Belongs to the IF-3 family.</text>
</comment>
<feature type="compositionally biased region" description="Low complexity" evidence="4">
    <location>
        <begin position="42"/>
        <end position="61"/>
    </location>
</feature>
<dbReference type="NCBIfam" id="TIGR00168">
    <property type="entry name" value="infC"/>
    <property type="match status" value="1"/>
</dbReference>
<feature type="compositionally biased region" description="Polar residues" evidence="4">
    <location>
        <begin position="78"/>
        <end position="88"/>
    </location>
</feature>
<dbReference type="InterPro" id="IPR019815">
    <property type="entry name" value="Translation_initiation_fac_3_C"/>
</dbReference>
<sequence length="347" mass="39089">MRKVVPNTTSTLSQLSELVLACGFRGHGSAGEGASLLRRRTSSSLASSSSSSSSSSSTTTTIAQKRSKKQMQNDRRSSSFGIKNSSVPRNRYARDGARAIGTIVKEQYDSQWNMNSHHRARDFHSCAPACGKRNSAPNTASTSKDDRSSSRNKGEPSRVGPRVNNDITSKFVRLVNDPGREDEHSEDKSTTHEILSIEKALLKANRANLDLVEVNPNASPPVCRLIDYETYRFEQKKREKEQKKKQLLRKKSDVVRELRITSRIDDHDLSKKTENANKFLLEGHKVLFRINFKNAHDEIGLDKRLTKGKNVMKRVQGWLQDYELEKEPGMVGPNSCTMMIRPMKKKV</sequence>
<feature type="domain" description="Translation initiation factor 3 N-terminal" evidence="6">
    <location>
        <begin position="163"/>
        <end position="242"/>
    </location>
</feature>
<dbReference type="GO" id="GO:0005737">
    <property type="term" value="C:cytoplasm"/>
    <property type="evidence" value="ECO:0007669"/>
    <property type="project" value="UniProtKB-ARBA"/>
</dbReference>
<evidence type="ECO:0000259" key="6">
    <source>
        <dbReference type="Pfam" id="PF05198"/>
    </source>
</evidence>
<dbReference type="KEGG" id="bpg:Bathy11g00520"/>
<dbReference type="InterPro" id="IPR001288">
    <property type="entry name" value="Translation_initiation_fac_3"/>
</dbReference>